<dbReference type="InterPro" id="IPR025996">
    <property type="entry name" value="MT1864/Rv1816-like_C"/>
</dbReference>
<dbReference type="PANTHER" id="PTHR30055:SF151">
    <property type="entry name" value="TRANSCRIPTIONAL REGULATORY PROTEIN"/>
    <property type="match status" value="1"/>
</dbReference>
<feature type="compositionally biased region" description="Basic and acidic residues" evidence="5">
    <location>
        <begin position="150"/>
        <end position="165"/>
    </location>
</feature>
<evidence type="ECO:0000256" key="1">
    <source>
        <dbReference type="ARBA" id="ARBA00023015"/>
    </source>
</evidence>
<dbReference type="AlphaFoldDB" id="A0A917QWT7"/>
<gene>
    <name evidence="7" type="ORF">GCM10007964_13840</name>
</gene>
<dbReference type="Gene3D" id="1.10.10.60">
    <property type="entry name" value="Homeodomain-like"/>
    <property type="match status" value="1"/>
</dbReference>
<dbReference type="Pfam" id="PF13305">
    <property type="entry name" value="TetR_C_33"/>
    <property type="match status" value="1"/>
</dbReference>
<evidence type="ECO:0000313" key="7">
    <source>
        <dbReference type="EMBL" id="GGK72287.1"/>
    </source>
</evidence>
<keyword evidence="3" id="KW-0804">Transcription</keyword>
<feature type="domain" description="HTH tetR-type" evidence="6">
    <location>
        <begin position="3"/>
        <end position="63"/>
    </location>
</feature>
<evidence type="ECO:0000313" key="8">
    <source>
        <dbReference type="Proteomes" id="UP000645217"/>
    </source>
</evidence>
<proteinExistence type="predicted"/>
<feature type="DNA-binding region" description="H-T-H motif" evidence="4">
    <location>
        <begin position="26"/>
        <end position="45"/>
    </location>
</feature>
<dbReference type="SUPFAM" id="SSF46689">
    <property type="entry name" value="Homeodomain-like"/>
    <property type="match status" value="1"/>
</dbReference>
<evidence type="ECO:0000256" key="3">
    <source>
        <dbReference type="ARBA" id="ARBA00023163"/>
    </source>
</evidence>
<sequence>MVDDTRTRLVESALTLLRAEGLDAVTLRAVGDLSGVSRTAPYRHFADKTALLAALAERVLGDLTDHVASAVRGRESRRERLRALYLAYAGYAVAHPEEYRLVFHAKFLAGHHPALETAMDRAVELIVAEILPPSVAGGPSGPEDETAANGHDRDAPARQDAPAHRDAPAYRGALTCADGGNPASGQDHDPREAAMVAVLATAHGLAELATSGHLSHKALPLTAVVDALLPT</sequence>
<accession>A0A917QWT7</accession>
<dbReference type="Pfam" id="PF00440">
    <property type="entry name" value="TetR_N"/>
    <property type="match status" value="1"/>
</dbReference>
<comment type="caution">
    <text evidence="7">The sequence shown here is derived from an EMBL/GenBank/DDBJ whole genome shotgun (WGS) entry which is preliminary data.</text>
</comment>
<evidence type="ECO:0000256" key="2">
    <source>
        <dbReference type="ARBA" id="ARBA00023125"/>
    </source>
</evidence>
<dbReference type="PANTHER" id="PTHR30055">
    <property type="entry name" value="HTH-TYPE TRANSCRIPTIONAL REGULATOR RUTR"/>
    <property type="match status" value="1"/>
</dbReference>
<dbReference type="Gene3D" id="1.10.357.10">
    <property type="entry name" value="Tetracycline Repressor, domain 2"/>
    <property type="match status" value="1"/>
</dbReference>
<feature type="region of interest" description="Disordered" evidence="5">
    <location>
        <begin position="134"/>
        <end position="165"/>
    </location>
</feature>
<keyword evidence="1" id="KW-0805">Transcription regulation</keyword>
<dbReference type="InterPro" id="IPR050109">
    <property type="entry name" value="HTH-type_TetR-like_transc_reg"/>
</dbReference>
<dbReference type="PROSITE" id="PS50977">
    <property type="entry name" value="HTH_TETR_2"/>
    <property type="match status" value="1"/>
</dbReference>
<reference evidence="7" key="1">
    <citation type="journal article" date="2014" name="Int. J. Syst. Evol. Microbiol.">
        <title>Complete genome sequence of Corynebacterium casei LMG S-19264T (=DSM 44701T), isolated from a smear-ripened cheese.</title>
        <authorList>
            <consortium name="US DOE Joint Genome Institute (JGI-PGF)"/>
            <person name="Walter F."/>
            <person name="Albersmeier A."/>
            <person name="Kalinowski J."/>
            <person name="Ruckert C."/>
        </authorList>
    </citation>
    <scope>NUCLEOTIDE SEQUENCE</scope>
    <source>
        <strain evidence="7">JCM 13064</strain>
    </source>
</reference>
<dbReference type="InterPro" id="IPR009057">
    <property type="entry name" value="Homeodomain-like_sf"/>
</dbReference>
<reference evidence="7" key="2">
    <citation type="submission" date="2020-09" db="EMBL/GenBank/DDBJ databases">
        <authorList>
            <person name="Sun Q."/>
            <person name="Ohkuma M."/>
        </authorList>
    </citation>
    <scope>NUCLEOTIDE SEQUENCE</scope>
    <source>
        <strain evidence="7">JCM 13064</strain>
    </source>
</reference>
<dbReference type="GO" id="GO:0000976">
    <property type="term" value="F:transcription cis-regulatory region binding"/>
    <property type="evidence" value="ECO:0007669"/>
    <property type="project" value="TreeGrafter"/>
</dbReference>
<evidence type="ECO:0000256" key="4">
    <source>
        <dbReference type="PROSITE-ProRule" id="PRU00335"/>
    </source>
</evidence>
<protein>
    <recommendedName>
        <fullName evidence="6">HTH tetR-type domain-containing protein</fullName>
    </recommendedName>
</protein>
<keyword evidence="2 4" id="KW-0238">DNA-binding</keyword>
<dbReference type="PRINTS" id="PR00455">
    <property type="entry name" value="HTHTETR"/>
</dbReference>
<evidence type="ECO:0000256" key="5">
    <source>
        <dbReference type="SAM" id="MobiDB-lite"/>
    </source>
</evidence>
<dbReference type="InterPro" id="IPR036271">
    <property type="entry name" value="Tet_transcr_reg_TetR-rel_C_sf"/>
</dbReference>
<organism evidence="7 8">
    <name type="scientific">Sphaerisporangium melleum</name>
    <dbReference type="NCBI Taxonomy" id="321316"/>
    <lineage>
        <taxon>Bacteria</taxon>
        <taxon>Bacillati</taxon>
        <taxon>Actinomycetota</taxon>
        <taxon>Actinomycetes</taxon>
        <taxon>Streptosporangiales</taxon>
        <taxon>Streptosporangiaceae</taxon>
        <taxon>Sphaerisporangium</taxon>
    </lineage>
</organism>
<dbReference type="Proteomes" id="UP000645217">
    <property type="component" value="Unassembled WGS sequence"/>
</dbReference>
<name>A0A917QWT7_9ACTN</name>
<evidence type="ECO:0000259" key="6">
    <source>
        <dbReference type="PROSITE" id="PS50977"/>
    </source>
</evidence>
<keyword evidence="8" id="KW-1185">Reference proteome</keyword>
<dbReference type="GO" id="GO:0003700">
    <property type="term" value="F:DNA-binding transcription factor activity"/>
    <property type="evidence" value="ECO:0007669"/>
    <property type="project" value="TreeGrafter"/>
</dbReference>
<dbReference type="InterPro" id="IPR001647">
    <property type="entry name" value="HTH_TetR"/>
</dbReference>
<dbReference type="SUPFAM" id="SSF48498">
    <property type="entry name" value="Tetracyclin repressor-like, C-terminal domain"/>
    <property type="match status" value="1"/>
</dbReference>
<dbReference type="EMBL" id="BMNT01000006">
    <property type="protein sequence ID" value="GGK72287.1"/>
    <property type="molecule type" value="Genomic_DNA"/>
</dbReference>